<dbReference type="InterPro" id="IPR025724">
    <property type="entry name" value="GAG-pre-integrase_dom"/>
</dbReference>
<dbReference type="AlphaFoldDB" id="A0AAD5KMN1"/>
<protein>
    <recommendedName>
        <fullName evidence="1">GAG-pre-integrase domain-containing protein</fullName>
    </recommendedName>
</protein>
<evidence type="ECO:0000313" key="2">
    <source>
        <dbReference type="EMBL" id="KAI9555987.1"/>
    </source>
</evidence>
<comment type="caution">
    <text evidence="2">The sequence shown here is derived from an EMBL/GenBank/DDBJ whole genome shotgun (WGS) entry which is preliminary data.</text>
</comment>
<keyword evidence="3" id="KW-1185">Reference proteome</keyword>
<gene>
    <name evidence="2" type="ORF">GHT06_018545</name>
</gene>
<sequence length="169" mass="19496">MGHITIQTNINEEWHSGILRNVLCSWLRRQSFLRPICNKSRPTLGLPVIIYKGEKIVANHHSNHLLHAEYPKIGQALDCQQTTFHVLSRAEAQPLHLWHHRLGHIDTKTIRKMESEKLVDGLIIKRSDTSSAPFCEGCALGKHHREFFRIFEAPSLLESAMKEYRKVTC</sequence>
<accession>A0AAD5KMN1</accession>
<evidence type="ECO:0000259" key="1">
    <source>
        <dbReference type="Pfam" id="PF13976"/>
    </source>
</evidence>
<name>A0AAD5KMN1_9CRUS</name>
<evidence type="ECO:0000313" key="3">
    <source>
        <dbReference type="Proteomes" id="UP000820818"/>
    </source>
</evidence>
<dbReference type="EMBL" id="WJBH02000007">
    <property type="protein sequence ID" value="KAI9555987.1"/>
    <property type="molecule type" value="Genomic_DNA"/>
</dbReference>
<dbReference type="Pfam" id="PF13976">
    <property type="entry name" value="gag_pre-integrs"/>
    <property type="match status" value="1"/>
</dbReference>
<proteinExistence type="predicted"/>
<feature type="domain" description="GAG-pre-integrase" evidence="1">
    <location>
        <begin position="86"/>
        <end position="143"/>
    </location>
</feature>
<organism evidence="2 3">
    <name type="scientific">Daphnia sinensis</name>
    <dbReference type="NCBI Taxonomy" id="1820382"/>
    <lineage>
        <taxon>Eukaryota</taxon>
        <taxon>Metazoa</taxon>
        <taxon>Ecdysozoa</taxon>
        <taxon>Arthropoda</taxon>
        <taxon>Crustacea</taxon>
        <taxon>Branchiopoda</taxon>
        <taxon>Diplostraca</taxon>
        <taxon>Cladocera</taxon>
        <taxon>Anomopoda</taxon>
        <taxon>Daphniidae</taxon>
        <taxon>Daphnia</taxon>
        <taxon>Daphnia similis group</taxon>
    </lineage>
</organism>
<dbReference type="Proteomes" id="UP000820818">
    <property type="component" value="Linkage Group LG7"/>
</dbReference>
<reference evidence="2 3" key="1">
    <citation type="submission" date="2022-05" db="EMBL/GenBank/DDBJ databases">
        <title>A multi-omics perspective on studying reproductive biology in Daphnia sinensis.</title>
        <authorList>
            <person name="Jia J."/>
        </authorList>
    </citation>
    <scope>NUCLEOTIDE SEQUENCE [LARGE SCALE GENOMIC DNA]</scope>
    <source>
        <strain evidence="2 3">WSL</strain>
    </source>
</reference>